<reference evidence="9 10" key="1">
    <citation type="journal article" date="2020" name="Front. Microbiol.">
        <title>Genetic Organization of the aprX-lipA2 Operon Affects the Proteolytic Potential of Pseudomonas Species in Milk.</title>
        <authorList>
            <person name="Maier C."/>
            <person name="Huptas C."/>
            <person name="von Neubeck M."/>
            <person name="Scherer S."/>
            <person name="Wenning M."/>
            <person name="Lucking G."/>
        </authorList>
    </citation>
    <scope>NUCLEOTIDE SEQUENCE [LARGE SCALE GENOMIC DNA]</scope>
    <source>
        <strain evidence="9 10">WS 5114</strain>
    </source>
</reference>
<dbReference type="Pfam" id="PF00545">
    <property type="entry name" value="Ribonuclease"/>
    <property type="match status" value="1"/>
</dbReference>
<feature type="active site" description="Proton acceptor" evidence="8">
    <location>
        <position position="76"/>
    </location>
</feature>
<accession>A0AB36CQP2</accession>
<proteinExistence type="inferred from homology"/>
<evidence type="ECO:0000256" key="1">
    <source>
        <dbReference type="ARBA" id="ARBA00004613"/>
    </source>
</evidence>
<dbReference type="InterPro" id="IPR001887">
    <property type="entry name" value="Barnase"/>
</dbReference>
<protein>
    <recommendedName>
        <fullName evidence="3 7">Ribonuclease</fullName>
        <ecNumber evidence="7">3.1.27.-</ecNumber>
    </recommendedName>
</protein>
<comment type="caution">
    <text evidence="9">The sequence shown here is derived from an EMBL/GenBank/DDBJ whole genome shotgun (WGS) entry which is preliminary data.</text>
</comment>
<dbReference type="InterPro" id="IPR016191">
    <property type="entry name" value="Ribonuclease/ribotoxin"/>
</dbReference>
<keyword evidence="4 7" id="KW-0964">Secreted</keyword>
<evidence type="ECO:0000256" key="5">
    <source>
        <dbReference type="ARBA" id="ARBA00022722"/>
    </source>
</evidence>
<comment type="subcellular location">
    <subcellularLocation>
        <location evidence="1 7">Secreted</location>
    </subcellularLocation>
</comment>
<dbReference type="PIRSF" id="PIRSF001013">
    <property type="entry name" value="Barnase"/>
    <property type="match status" value="1"/>
</dbReference>
<dbReference type="PRINTS" id="PR00117">
    <property type="entry name" value="BARNASE"/>
</dbReference>
<evidence type="ECO:0000256" key="4">
    <source>
        <dbReference type="ARBA" id="ARBA00022525"/>
    </source>
</evidence>
<dbReference type="GO" id="GO:0005576">
    <property type="term" value="C:extracellular region"/>
    <property type="evidence" value="ECO:0007669"/>
    <property type="project" value="UniProtKB-SubCell"/>
</dbReference>
<evidence type="ECO:0000256" key="2">
    <source>
        <dbReference type="ARBA" id="ARBA00009006"/>
    </source>
</evidence>
<dbReference type="EMBL" id="JAAQXV010000001">
    <property type="protein sequence ID" value="NMZ77715.1"/>
    <property type="molecule type" value="Genomic_DNA"/>
</dbReference>
<evidence type="ECO:0000256" key="6">
    <source>
        <dbReference type="ARBA" id="ARBA00022801"/>
    </source>
</evidence>
<dbReference type="GO" id="GO:0004521">
    <property type="term" value="F:RNA endonuclease activity"/>
    <property type="evidence" value="ECO:0007669"/>
    <property type="project" value="UniProtKB-UniRule"/>
</dbReference>
<dbReference type="GO" id="GO:0003723">
    <property type="term" value="F:RNA binding"/>
    <property type="evidence" value="ECO:0007669"/>
    <property type="project" value="UniProtKB-UniRule"/>
</dbReference>
<dbReference type="GO" id="GO:0016787">
    <property type="term" value="F:hydrolase activity"/>
    <property type="evidence" value="ECO:0007669"/>
    <property type="project" value="UniProtKB-KW"/>
</dbReference>
<comment type="similarity">
    <text evidence="2 7">Belongs to the ribonuclease N1/T1 family.</text>
</comment>
<organism evidence="9 10">
    <name type="scientific">Pseudomonas mandelii</name>
    <dbReference type="NCBI Taxonomy" id="75612"/>
    <lineage>
        <taxon>Bacteria</taxon>
        <taxon>Pseudomonadati</taxon>
        <taxon>Pseudomonadota</taxon>
        <taxon>Gammaproteobacteria</taxon>
        <taxon>Pseudomonadales</taxon>
        <taxon>Pseudomonadaceae</taxon>
        <taxon>Pseudomonas</taxon>
    </lineage>
</organism>
<dbReference type="SUPFAM" id="SSF53933">
    <property type="entry name" value="Microbial ribonucleases"/>
    <property type="match status" value="1"/>
</dbReference>
<gene>
    <name evidence="9" type="ORF">HBO26_00165</name>
</gene>
<feature type="active site" description="Proton donor" evidence="8">
    <location>
        <position position="109"/>
    </location>
</feature>
<evidence type="ECO:0000256" key="3">
    <source>
        <dbReference type="ARBA" id="ARBA00022214"/>
    </source>
</evidence>
<keyword evidence="6 7" id="KW-0378">Hydrolase</keyword>
<dbReference type="InterPro" id="IPR053753">
    <property type="entry name" value="RNase_N1/T1-like_sf"/>
</dbReference>
<dbReference type="InterPro" id="IPR000026">
    <property type="entry name" value="N1-like"/>
</dbReference>
<keyword evidence="7" id="KW-0255">Endonuclease</keyword>
<keyword evidence="5 7" id="KW-0540">Nuclease</keyword>
<name>A0AB36CQP2_9PSED</name>
<evidence type="ECO:0000313" key="10">
    <source>
        <dbReference type="Proteomes" id="UP000548707"/>
    </source>
</evidence>
<evidence type="ECO:0000313" key="9">
    <source>
        <dbReference type="EMBL" id="NMZ77715.1"/>
    </source>
</evidence>
<dbReference type="EC" id="3.1.27.-" evidence="7"/>
<evidence type="ECO:0000256" key="8">
    <source>
        <dbReference type="PIRSR" id="PIRSR001013-1"/>
    </source>
</evidence>
<dbReference type="RefSeq" id="WP_262382669.1">
    <property type="nucleotide sequence ID" value="NZ_JAAQXV010000001.1"/>
</dbReference>
<dbReference type="Proteomes" id="UP000548707">
    <property type="component" value="Unassembled WGS sequence"/>
</dbReference>
<evidence type="ECO:0000256" key="7">
    <source>
        <dbReference type="PIRNR" id="PIRNR001013"/>
    </source>
</evidence>
<dbReference type="AlphaFoldDB" id="A0AB36CQP2"/>
<sequence>MKLDLKTTEAANSIVDSLRTTGQLPSNYVTKAQAAQQGWQPGKALNNSVPSGQLGGDVFANSTNILPSSAGRTWFEADVGLTSTMSRSNQPGTRLLYFSDGLLYITTDHYKTVAPIGSWK</sequence>
<dbReference type="Gene3D" id="3.40.20.20">
    <property type="match status" value="2"/>
</dbReference>